<dbReference type="InterPro" id="IPR005546">
    <property type="entry name" value="Autotransporte_beta"/>
</dbReference>
<organism evidence="4 5">
    <name type="scientific">Ruficoccus amylovorans</name>
    <dbReference type="NCBI Taxonomy" id="1804625"/>
    <lineage>
        <taxon>Bacteria</taxon>
        <taxon>Pseudomonadati</taxon>
        <taxon>Verrucomicrobiota</taxon>
        <taxon>Opitutia</taxon>
        <taxon>Puniceicoccales</taxon>
        <taxon>Cerasicoccaceae</taxon>
        <taxon>Ruficoccus</taxon>
    </lineage>
</organism>
<feature type="compositionally biased region" description="Gly residues" evidence="1">
    <location>
        <begin position="1003"/>
        <end position="1012"/>
    </location>
</feature>
<accession>A0A842H926</accession>
<feature type="region of interest" description="Disordered" evidence="1">
    <location>
        <begin position="1266"/>
        <end position="1306"/>
    </location>
</feature>
<feature type="compositionally biased region" description="Low complexity" evidence="1">
    <location>
        <begin position="1031"/>
        <end position="1040"/>
    </location>
</feature>
<protein>
    <recommendedName>
        <fullName evidence="3">Autotransporter domain-containing protein</fullName>
    </recommendedName>
</protein>
<proteinExistence type="predicted"/>
<feature type="chain" id="PRO_5032545402" description="Autotransporter domain-containing protein" evidence="2">
    <location>
        <begin position="25"/>
        <end position="2416"/>
    </location>
</feature>
<evidence type="ECO:0000256" key="2">
    <source>
        <dbReference type="SAM" id="SignalP"/>
    </source>
</evidence>
<evidence type="ECO:0000313" key="5">
    <source>
        <dbReference type="Proteomes" id="UP000546464"/>
    </source>
</evidence>
<sequence length="2416" mass="231474">MKRSAILVACLLSVPFSLPSILRAEPSVIDEYGAWGVSYSGDYNSTVILTLDVGEGNAVPALYQVASGDDLTWADTMDVTLSGNYMGEASSQFIVAVLGEGYMFSTSAPSPDGSSDGMAVNAVNQANITWVDIPQDALGVIWAASHGAYGVNGVPSEDVNLNQWLDGYDGGEVTFTHSGSAQIEGVVDNSGSGDSSVLEAMGILMVESTGGNGGFLTQQGNGYAGDGGDGGTVTVTTGAGSLIENVVSFDDSNVMYTAGIYALSQGGMPGYEEQGEKARIGNSGDGGDVSVTAGGIISGISDNSVGILAVSLGGAGGTINITEDMNSVWGTSGAGGKVEVTLQSGAGIHVSGASGAGIIAASLAGASSSESEPDLQVQNEDVTVTLESGSVINAGQYDSSTGEVLSTYSLGVLAISAGTASVLDLAGSSSSANTGGVGYAGDVTLANNGSVTTYGELSVGLAALSVGGSGQVANSGDDSLTYLGASSISSNLSSSAGEVVLVNAGSVSTLGASAHAIIASSGGSGGGLMRVTVDGEVENGEWTTGTVVGNSTDANANQGGSDGGTVLVVNTGTISTGNSQGGGAGSIGIIGQSIGGGGGTAGGSHATAFIGDAGGSGGDGGDVYLLLAGDSATLAQYASKYPQYSDKIDSVTTSGSTAITTYDDGSIGVLAQSVGGGGGNGGNAVGVFTAVGGSGGSGGDGVSVDVALDAATTISTSGDFSGGLIAQSIGGGGGNGGYAKSYGTFISDAIGGTGGKGGDGGGLMIDSAATITTNGNQSDGILAQSIGGGGGTGGAAIAKVSSAVVSVSLSLGGAGGDGGNVEDDLSVTNSGTITTGDASTAGTSGPVPDGANSIGMLIQAIGGGGGKGGSATSKSNSFGVEDIPVSVSYSYSLGGSGGTGGSVTGTLTGNNTGTITTYGDSSYGILAQSIGGGGGVGGDATATSTSYGGETLDLDITTAMGATGGSGGDGGDIVITNGDGDTQAGSIITSGQNSTAILAQSISGGGGAGGTGNSSTKVGAGDDDDDDDDSSTSVGLTISLGGSGGTGGAAGSVKVTNASNGTISTSGAGSKGIVAHSIGGGGGDAGGGVASSQDTYTVSVNVGGSGGAGGDGGSVTVTNNGTITTSAGDASGIVAQSIGGGGGNGGSADAKGSSSDDDGDDSGSGGDSGGDSAPGNGSGGSGTVSATAFYATASDEEGDSGDDSSDGDDSQTYTASVNVGGAGGVAGQGGSVAVTNAAVETTVDGESAMAGGVITTSGERSYGILAQSIGGGGGTGGSATSNDSKDSELDISVNVGGKGGDGGEGGGEVAVTNVGSIVTDGDHAHAIFAQSIGGGGGDGADGSANGSATLSLGVDISDTGYTSGSGGTVSINDYGTITTKGADSIGILAQSIGGGGGQASSGTKKFKLSGLRDGNVDMTLGKNSGSASDGNGGQVDLLVDSCTTTTQGDWSHGILVQSIGGGGGKASYAVLAGSTTTANVSMGQTSSGSSGAGGSGAEVFLNLIDATISTGTADTGLGAMGIVAQSIGGGGGFAHIDSSGVSASQSGDGIQIGTGGAGDGGEVVVGGASSGQNSAIITTQGDFAHGMLLQSIGGSGGFVGQGSSDATPDADTDIAIRLGGSSSSSDSGDGGTVTMSNTQLNVTTAGDNAIGVLAQSIGGGGGAAYTQYANSGEATLGAASTTSSTGGDVTISLSPGSAITTSGVGAHGVVAQSIGGGGGLVGGLSGSSVEVSSILSGSEQVAAQGDGGEVIVEVYDITTSGTSAYGILAQSLGAGGGIYADGDSLYLGSNGTISTGASGTGGAVGINVFGAVQATGADSVGVFAQSSGQDGEGSMVTVNVSDGASVTASDDSKAAIWVDGGDADNVVTVEAGATVDAGSSVAVQYTGSSTLTVNNYGTVTGTVDLENDSGALGTFNNYSSNTLYAVDTIQANVNNSGRISTVLASGGYQQVTVTGDFTQTSTGVLQMSADFDSGASDLFHVQGNATLDGQLAIDRSSLSPGSVTVFQFDNAPAGSLTVVDSEGSPIVSYVASTIGSTWVVTTNADFTTSAFSLEDNPQAVAVHLQSIWDAGSSSGLSSVLNALADAAGVSQSAYSSALAQLSPGVTLGMGAVRTQELIGFGDNALDGARFRGDSVMLEQTSGVWFHSSGDNAWHGNNGGLPTFRLNTTVQQVGGQDEIAQNWFLGGAVAYEYSWLKSQDGFSKADGSSALGAVFVKYEMDQWLFSLSAFGGGGAYDTSRALTLTGTGGTAHGSPVVYSVGGLLRVDYTVPMTYFYLRPNISFGVVSVFAEGYTESGAGSLSLQVESRDQTTFVVTPRLEIGGRIDLDNGMALHPYVNAGVTFLSDNTWNQEARLVSASGATPNFTTSLPMDDVTGRLDAGLRLEISKHVSVGLQYNGAYSENINTNGGTFSVGWTF</sequence>
<comment type="caution">
    <text evidence="4">The sequence shown here is derived from an EMBL/GenBank/DDBJ whole genome shotgun (WGS) entry which is preliminary data.</text>
</comment>
<name>A0A842H926_9BACT</name>
<dbReference type="InterPro" id="IPR036709">
    <property type="entry name" value="Autotransporte_beta_dom_sf"/>
</dbReference>
<evidence type="ECO:0000313" key="4">
    <source>
        <dbReference type="EMBL" id="MBC2592735.1"/>
    </source>
</evidence>
<feature type="compositionally biased region" description="Acidic residues" evidence="1">
    <location>
        <begin position="1194"/>
        <end position="1209"/>
    </location>
</feature>
<dbReference type="RefSeq" id="WP_185673768.1">
    <property type="nucleotide sequence ID" value="NZ_JACHVB010000006.1"/>
</dbReference>
<dbReference type="SMART" id="SM00869">
    <property type="entry name" value="Autotransporter"/>
    <property type="match status" value="1"/>
</dbReference>
<dbReference type="SUPFAM" id="SSF103515">
    <property type="entry name" value="Autotransporter"/>
    <property type="match status" value="1"/>
</dbReference>
<feature type="compositionally biased region" description="Acidic residues" evidence="1">
    <location>
        <begin position="1021"/>
        <end position="1030"/>
    </location>
</feature>
<evidence type="ECO:0000259" key="3">
    <source>
        <dbReference type="PROSITE" id="PS51208"/>
    </source>
</evidence>
<keyword evidence="5" id="KW-1185">Reference proteome</keyword>
<feature type="region of interest" description="Disordered" evidence="1">
    <location>
        <begin position="1134"/>
        <end position="1216"/>
    </location>
</feature>
<gene>
    <name evidence="4" type="ORF">H5P28_00530</name>
</gene>
<feature type="region of interest" description="Disordered" evidence="1">
    <location>
        <begin position="1599"/>
        <end position="1633"/>
    </location>
</feature>
<feature type="compositionally biased region" description="Low complexity" evidence="1">
    <location>
        <begin position="1601"/>
        <end position="1627"/>
    </location>
</feature>
<dbReference type="PROSITE" id="PS51208">
    <property type="entry name" value="AUTOTRANSPORTER"/>
    <property type="match status" value="1"/>
</dbReference>
<feature type="signal peptide" evidence="2">
    <location>
        <begin position="1"/>
        <end position="24"/>
    </location>
</feature>
<feature type="compositionally biased region" description="Gly residues" evidence="1">
    <location>
        <begin position="1296"/>
        <end position="1306"/>
    </location>
</feature>
<reference evidence="4 5" key="1">
    <citation type="submission" date="2020-07" db="EMBL/GenBank/DDBJ databases">
        <authorList>
            <person name="Feng X."/>
        </authorList>
    </citation>
    <scope>NUCLEOTIDE SEQUENCE [LARGE SCALE GENOMIC DNA]</scope>
    <source>
        <strain evidence="4 5">JCM31066</strain>
    </source>
</reference>
<feature type="domain" description="Autotransporter" evidence="3">
    <location>
        <begin position="2136"/>
        <end position="2416"/>
    </location>
</feature>
<dbReference type="EMBL" id="JACHVB010000006">
    <property type="protein sequence ID" value="MBC2592735.1"/>
    <property type="molecule type" value="Genomic_DNA"/>
</dbReference>
<evidence type="ECO:0000256" key="1">
    <source>
        <dbReference type="SAM" id="MobiDB-lite"/>
    </source>
</evidence>
<feature type="region of interest" description="Disordered" evidence="1">
    <location>
        <begin position="818"/>
        <end position="849"/>
    </location>
</feature>
<feature type="compositionally biased region" description="Low complexity" evidence="1">
    <location>
        <begin position="830"/>
        <end position="845"/>
    </location>
</feature>
<keyword evidence="2" id="KW-0732">Signal</keyword>
<feature type="region of interest" description="Disordered" evidence="1">
    <location>
        <begin position="1000"/>
        <end position="1049"/>
    </location>
</feature>
<dbReference type="Proteomes" id="UP000546464">
    <property type="component" value="Unassembled WGS sequence"/>
</dbReference>